<dbReference type="InterPro" id="IPR058512">
    <property type="entry name" value="DUF8199"/>
</dbReference>
<name>A0A399T0A5_9BACT</name>
<comment type="caution">
    <text evidence="1">The sequence shown here is derived from an EMBL/GenBank/DDBJ whole genome shotgun (WGS) entry which is preliminary data.</text>
</comment>
<dbReference type="Pfam" id="PF26622">
    <property type="entry name" value="DUF8199"/>
    <property type="match status" value="1"/>
</dbReference>
<dbReference type="AlphaFoldDB" id="A0A399T0A5"/>
<dbReference type="OrthoDB" id="1120477at2"/>
<organism evidence="1 2">
    <name type="scientific">Maribellus luteus</name>
    <dbReference type="NCBI Taxonomy" id="2305463"/>
    <lineage>
        <taxon>Bacteria</taxon>
        <taxon>Pseudomonadati</taxon>
        <taxon>Bacteroidota</taxon>
        <taxon>Bacteroidia</taxon>
        <taxon>Marinilabiliales</taxon>
        <taxon>Prolixibacteraceae</taxon>
        <taxon>Maribellus</taxon>
    </lineage>
</organism>
<dbReference type="NCBIfam" id="NF047658">
    <property type="entry name" value="HYC_CC_PP"/>
    <property type="match status" value="1"/>
</dbReference>
<dbReference type="InterPro" id="IPR058060">
    <property type="entry name" value="HYC_CC_PP"/>
</dbReference>
<proteinExistence type="predicted"/>
<protein>
    <submittedName>
        <fullName evidence="1">Uncharacterized protein</fullName>
    </submittedName>
</protein>
<accession>A0A399T0A5</accession>
<reference evidence="1 2" key="1">
    <citation type="submission" date="2018-08" db="EMBL/GenBank/DDBJ databases">
        <title>Pallidiluteibacterium maritimus gen. nov., sp. nov., isolated from coastal sediment.</title>
        <authorList>
            <person name="Zhou L.Y."/>
        </authorList>
    </citation>
    <scope>NUCLEOTIDE SEQUENCE [LARGE SCALE GENOMIC DNA]</scope>
    <source>
        <strain evidence="1 2">XSD2</strain>
    </source>
</reference>
<dbReference type="RefSeq" id="WP_119436435.1">
    <property type="nucleotide sequence ID" value="NZ_QWGR01000002.1"/>
</dbReference>
<gene>
    <name evidence="1" type="ORF">D1614_03120</name>
</gene>
<evidence type="ECO:0000313" key="1">
    <source>
        <dbReference type="EMBL" id="RIJ49746.1"/>
    </source>
</evidence>
<dbReference type="EMBL" id="QWGR01000002">
    <property type="protein sequence ID" value="RIJ49746.1"/>
    <property type="molecule type" value="Genomic_DNA"/>
</dbReference>
<keyword evidence="2" id="KW-1185">Reference proteome</keyword>
<evidence type="ECO:0000313" key="2">
    <source>
        <dbReference type="Proteomes" id="UP000265926"/>
    </source>
</evidence>
<sequence>MLKKIVHIVFATLLLLTTMGLMVSKHYCGGHMVSVSVFHQADSCCGDSGCCNDETRFFQVKDDFSAPAVFSVPVTAEFDLFTQLIWQAGVLLPYETEEEHSFIGQTPPPLTVMEKLAEQQVYLL</sequence>
<dbReference type="Proteomes" id="UP000265926">
    <property type="component" value="Unassembled WGS sequence"/>
</dbReference>